<dbReference type="EMBL" id="QPMM01000010">
    <property type="protein sequence ID" value="RFS20652.1"/>
    <property type="molecule type" value="Genomic_DNA"/>
</dbReference>
<keyword evidence="2" id="KW-0328">Glycosyltransferase</keyword>
<evidence type="ECO:0000259" key="1">
    <source>
        <dbReference type="Pfam" id="PF00156"/>
    </source>
</evidence>
<dbReference type="InterPro" id="IPR029057">
    <property type="entry name" value="PRTase-like"/>
</dbReference>
<gene>
    <name evidence="2" type="ORF">DVR12_19010</name>
</gene>
<evidence type="ECO:0000313" key="2">
    <source>
        <dbReference type="EMBL" id="RFS20652.1"/>
    </source>
</evidence>
<keyword evidence="3" id="KW-1185">Reference proteome</keyword>
<reference evidence="2 3" key="1">
    <citation type="submission" date="2018-07" db="EMBL/GenBank/DDBJ databases">
        <title>Chitinophaga K2CV101002-2 sp. nov., isolated from a monsoon evergreen broad-leaved forest soil.</title>
        <authorList>
            <person name="Lv Y."/>
        </authorList>
    </citation>
    <scope>NUCLEOTIDE SEQUENCE [LARGE SCALE GENOMIC DNA]</scope>
    <source>
        <strain evidence="2 3">GDMCC 1.1288</strain>
    </source>
</reference>
<dbReference type="Gene3D" id="3.40.50.2020">
    <property type="match status" value="1"/>
</dbReference>
<evidence type="ECO:0000313" key="3">
    <source>
        <dbReference type="Proteomes" id="UP000260644"/>
    </source>
</evidence>
<organism evidence="2 3">
    <name type="scientific">Chitinophaga silvatica</name>
    <dbReference type="NCBI Taxonomy" id="2282649"/>
    <lineage>
        <taxon>Bacteria</taxon>
        <taxon>Pseudomonadati</taxon>
        <taxon>Bacteroidota</taxon>
        <taxon>Chitinophagia</taxon>
        <taxon>Chitinophagales</taxon>
        <taxon>Chitinophagaceae</taxon>
        <taxon>Chitinophaga</taxon>
    </lineage>
</organism>
<dbReference type="SUPFAM" id="SSF53271">
    <property type="entry name" value="PRTase-like"/>
    <property type="match status" value="1"/>
</dbReference>
<dbReference type="CDD" id="cd06223">
    <property type="entry name" value="PRTases_typeI"/>
    <property type="match status" value="1"/>
</dbReference>
<dbReference type="InterPro" id="IPR000836">
    <property type="entry name" value="PRTase_dom"/>
</dbReference>
<comment type="caution">
    <text evidence="2">The sequence shown here is derived from an EMBL/GenBank/DDBJ whole genome shotgun (WGS) entry which is preliminary data.</text>
</comment>
<name>A0A3E1Y6S7_9BACT</name>
<feature type="domain" description="Phosphoribosyltransferase" evidence="1">
    <location>
        <begin position="16"/>
        <end position="160"/>
    </location>
</feature>
<proteinExistence type="predicted"/>
<keyword evidence="2" id="KW-0808">Transferase</keyword>
<dbReference type="RefSeq" id="WP_116977370.1">
    <property type="nucleotide sequence ID" value="NZ_QPMM01000010.1"/>
</dbReference>
<dbReference type="GO" id="GO:0016757">
    <property type="term" value="F:glycosyltransferase activity"/>
    <property type="evidence" value="ECO:0007669"/>
    <property type="project" value="UniProtKB-KW"/>
</dbReference>
<dbReference type="Proteomes" id="UP000260644">
    <property type="component" value="Unassembled WGS sequence"/>
</dbReference>
<dbReference type="OrthoDB" id="9810066at2"/>
<protein>
    <submittedName>
        <fullName evidence="2">Phosphoribosyltransferase</fullName>
    </submittedName>
</protein>
<dbReference type="Pfam" id="PF00156">
    <property type="entry name" value="Pribosyltran"/>
    <property type="match status" value="1"/>
</dbReference>
<sequence length="205" mass="22790">MFRNRIEAGHQLVPLLEKYKHQNGIVLAVPRGGVPIAYIVASELQLPLSLTLTKKIGHPDNEEYAIGAVSLTASYIVPHPDVSEDYIQKTIKKVRSRLAEMQRLYLGDRALQPVTGKIVIIIDDGVATGSTLLATIKMLRKEKPEKIVVAVPVASESAYQLLQLAADEVIVLQIPEYFFGVGAFYNDFSEVSDEEVIKYMHKSEK</sequence>
<dbReference type="AlphaFoldDB" id="A0A3E1Y6S7"/>
<accession>A0A3E1Y6S7</accession>
<dbReference type="Gene3D" id="3.30.1310.20">
    <property type="entry name" value="PRTase-like"/>
    <property type="match status" value="1"/>
</dbReference>